<feature type="transmembrane region" description="Helical" evidence="1">
    <location>
        <begin position="7"/>
        <end position="29"/>
    </location>
</feature>
<organism evidence="2 3">
    <name type="scientific">Piloderma croceum (strain F 1598)</name>
    <dbReference type="NCBI Taxonomy" id="765440"/>
    <lineage>
        <taxon>Eukaryota</taxon>
        <taxon>Fungi</taxon>
        <taxon>Dikarya</taxon>
        <taxon>Basidiomycota</taxon>
        <taxon>Agaricomycotina</taxon>
        <taxon>Agaricomycetes</taxon>
        <taxon>Agaricomycetidae</taxon>
        <taxon>Atheliales</taxon>
        <taxon>Atheliaceae</taxon>
        <taxon>Piloderma</taxon>
    </lineage>
</organism>
<keyword evidence="3" id="KW-1185">Reference proteome</keyword>
<keyword evidence="1" id="KW-1133">Transmembrane helix</keyword>
<evidence type="ECO:0000313" key="3">
    <source>
        <dbReference type="Proteomes" id="UP000054166"/>
    </source>
</evidence>
<accession>A0A0C3FR94</accession>
<dbReference type="OrthoDB" id="3268838at2759"/>
<name>A0A0C3FR94_PILCF</name>
<dbReference type="InParanoid" id="A0A0C3FR94"/>
<dbReference type="STRING" id="765440.A0A0C3FR94"/>
<sequence length="395" mass="44821">MRDAPEIWPGVGVYTVVETFFMAGIALFLREAEVFDCPSRVAHLCLAIYAFETKAKEEIWPLLRPCIVEGILAPTINQRLTYGAWLHVYAKSRYQLPERMADLTDVYIETMEKFSQGEPWVRSSAPLYNVFEPTFVQCALKREDNLGHLVFGAETWKSMGGHVSNRQDPLTSYFRKRGLLKSKTFLCPEFYSPCFLSRDQMVSKSHQRPRDTFSYRADKQLWSITPNFPDNSLHGLHVKNPKLIEITPIEGPERTSLLFSNRVLNTNGMAIGPLEYCGNGHVYRYPGGAKGLAVCVADPAINPFFSVRHIQAIERCKSRSGTLGKRKRALDGERKARMEETKARVLESRPVLTNSTAHNSPTLIKKRRVSSDQSIAFITSTILTDKRSSRHRSSD</sequence>
<proteinExistence type="predicted"/>
<keyword evidence="1" id="KW-0812">Transmembrane</keyword>
<dbReference type="Proteomes" id="UP000054166">
    <property type="component" value="Unassembled WGS sequence"/>
</dbReference>
<evidence type="ECO:0000256" key="1">
    <source>
        <dbReference type="SAM" id="Phobius"/>
    </source>
</evidence>
<reference evidence="2 3" key="1">
    <citation type="submission" date="2014-04" db="EMBL/GenBank/DDBJ databases">
        <authorList>
            <consortium name="DOE Joint Genome Institute"/>
            <person name="Kuo A."/>
            <person name="Tarkka M."/>
            <person name="Buscot F."/>
            <person name="Kohler A."/>
            <person name="Nagy L.G."/>
            <person name="Floudas D."/>
            <person name="Copeland A."/>
            <person name="Barry K.W."/>
            <person name="Cichocki N."/>
            <person name="Veneault-Fourrey C."/>
            <person name="LaButti K."/>
            <person name="Lindquist E.A."/>
            <person name="Lipzen A."/>
            <person name="Lundell T."/>
            <person name="Morin E."/>
            <person name="Murat C."/>
            <person name="Sun H."/>
            <person name="Tunlid A."/>
            <person name="Henrissat B."/>
            <person name="Grigoriev I.V."/>
            <person name="Hibbett D.S."/>
            <person name="Martin F."/>
            <person name="Nordberg H.P."/>
            <person name="Cantor M.N."/>
            <person name="Hua S.X."/>
        </authorList>
    </citation>
    <scope>NUCLEOTIDE SEQUENCE [LARGE SCALE GENOMIC DNA]</scope>
    <source>
        <strain evidence="2 3">F 1598</strain>
    </source>
</reference>
<reference evidence="3" key="2">
    <citation type="submission" date="2015-01" db="EMBL/GenBank/DDBJ databases">
        <title>Evolutionary Origins and Diversification of the Mycorrhizal Mutualists.</title>
        <authorList>
            <consortium name="DOE Joint Genome Institute"/>
            <consortium name="Mycorrhizal Genomics Consortium"/>
            <person name="Kohler A."/>
            <person name="Kuo A."/>
            <person name="Nagy L.G."/>
            <person name="Floudas D."/>
            <person name="Copeland A."/>
            <person name="Barry K.W."/>
            <person name="Cichocki N."/>
            <person name="Veneault-Fourrey C."/>
            <person name="LaButti K."/>
            <person name="Lindquist E.A."/>
            <person name="Lipzen A."/>
            <person name="Lundell T."/>
            <person name="Morin E."/>
            <person name="Murat C."/>
            <person name="Riley R."/>
            <person name="Ohm R."/>
            <person name="Sun H."/>
            <person name="Tunlid A."/>
            <person name="Henrissat B."/>
            <person name="Grigoriev I.V."/>
            <person name="Hibbett D.S."/>
            <person name="Martin F."/>
        </authorList>
    </citation>
    <scope>NUCLEOTIDE SEQUENCE [LARGE SCALE GENOMIC DNA]</scope>
    <source>
        <strain evidence="3">F 1598</strain>
    </source>
</reference>
<keyword evidence="1" id="KW-0472">Membrane</keyword>
<gene>
    <name evidence="2" type="ORF">PILCRDRAFT_498572</name>
</gene>
<dbReference type="HOGENOM" id="CLU_698517_0_0_1"/>
<evidence type="ECO:0000313" key="2">
    <source>
        <dbReference type="EMBL" id="KIM81651.1"/>
    </source>
</evidence>
<protein>
    <submittedName>
        <fullName evidence="2">Uncharacterized protein</fullName>
    </submittedName>
</protein>
<dbReference type="EMBL" id="KN832998">
    <property type="protein sequence ID" value="KIM81651.1"/>
    <property type="molecule type" value="Genomic_DNA"/>
</dbReference>
<dbReference type="AlphaFoldDB" id="A0A0C3FR94"/>